<dbReference type="AlphaFoldDB" id="A0A225V8W7"/>
<dbReference type="OrthoDB" id="112166at2759"/>
<name>A0A225V8W7_9STRA</name>
<dbReference type="EMBL" id="NBNE01007271">
    <property type="protein sequence ID" value="OWZ00870.1"/>
    <property type="molecule type" value="Genomic_DNA"/>
</dbReference>
<proteinExistence type="predicted"/>
<dbReference type="STRING" id="4795.A0A225V8W7"/>
<gene>
    <name evidence="1" type="ORF">PHMEG_00027846</name>
</gene>
<sequence>KQKKKQRRSSVTHLHMTWFTWYAQEPRIWQAAISKQQKSDAKQLVAFMKLFLDDGFRLNTQTPDYRYRVLHLGKRVEASVLAFLEEPKIASCGAGTILKHLRTLHRSGDLNDRIERHQRRLQADPVGDPAPGYTQDVLEIVS</sequence>
<evidence type="ECO:0000313" key="1">
    <source>
        <dbReference type="EMBL" id="OWZ00870.1"/>
    </source>
</evidence>
<accession>A0A225V8W7</accession>
<reference evidence="2" key="1">
    <citation type="submission" date="2017-03" db="EMBL/GenBank/DDBJ databases">
        <title>Phytopthora megakarya and P. palmivora, two closely related causual agents of cacao black pod achieved similar genome size and gene model numbers by different mechanisms.</title>
        <authorList>
            <person name="Ali S."/>
            <person name="Shao J."/>
            <person name="Larry D.J."/>
            <person name="Kronmiller B."/>
            <person name="Shen D."/>
            <person name="Strem M.D."/>
            <person name="Melnick R.L."/>
            <person name="Guiltinan M.J."/>
            <person name="Tyler B.M."/>
            <person name="Meinhardt L.W."/>
            <person name="Bailey B.A."/>
        </authorList>
    </citation>
    <scope>NUCLEOTIDE SEQUENCE [LARGE SCALE GENOMIC DNA]</scope>
    <source>
        <strain evidence="2">zdho120</strain>
    </source>
</reference>
<protein>
    <submittedName>
        <fullName evidence="1">Uncharacterized protein</fullName>
    </submittedName>
</protein>
<organism evidence="1 2">
    <name type="scientific">Phytophthora megakarya</name>
    <dbReference type="NCBI Taxonomy" id="4795"/>
    <lineage>
        <taxon>Eukaryota</taxon>
        <taxon>Sar</taxon>
        <taxon>Stramenopiles</taxon>
        <taxon>Oomycota</taxon>
        <taxon>Peronosporomycetes</taxon>
        <taxon>Peronosporales</taxon>
        <taxon>Peronosporaceae</taxon>
        <taxon>Phytophthora</taxon>
    </lineage>
</organism>
<dbReference type="Proteomes" id="UP000198211">
    <property type="component" value="Unassembled WGS sequence"/>
</dbReference>
<keyword evidence="2" id="KW-1185">Reference proteome</keyword>
<feature type="non-terminal residue" evidence="1">
    <location>
        <position position="1"/>
    </location>
</feature>
<evidence type="ECO:0000313" key="2">
    <source>
        <dbReference type="Proteomes" id="UP000198211"/>
    </source>
</evidence>
<comment type="caution">
    <text evidence="1">The sequence shown here is derived from an EMBL/GenBank/DDBJ whole genome shotgun (WGS) entry which is preliminary data.</text>
</comment>